<dbReference type="PANTHER" id="PTHR31302:SF0">
    <property type="entry name" value="TRANSMEMBRANE PROTEIN WITH METALLOPHOSPHOESTERASE DOMAIN"/>
    <property type="match status" value="1"/>
</dbReference>
<feature type="transmembrane region" description="Helical" evidence="1">
    <location>
        <begin position="119"/>
        <end position="137"/>
    </location>
</feature>
<name>A0A833HLF6_9FIRM</name>
<keyword evidence="1" id="KW-0812">Transmembrane</keyword>
<dbReference type="AlphaFoldDB" id="A0A833HLF6"/>
<evidence type="ECO:0000256" key="1">
    <source>
        <dbReference type="SAM" id="Phobius"/>
    </source>
</evidence>
<evidence type="ECO:0000259" key="2">
    <source>
        <dbReference type="Pfam" id="PF00149"/>
    </source>
</evidence>
<dbReference type="GO" id="GO:0016787">
    <property type="term" value="F:hydrolase activity"/>
    <property type="evidence" value="ECO:0007669"/>
    <property type="project" value="InterPro"/>
</dbReference>
<keyword evidence="4" id="KW-1185">Reference proteome</keyword>
<evidence type="ECO:0000313" key="3">
    <source>
        <dbReference type="EMBL" id="KAB3525619.1"/>
    </source>
</evidence>
<dbReference type="CDD" id="cd07385">
    <property type="entry name" value="MPP_YkuE_C"/>
    <property type="match status" value="1"/>
</dbReference>
<dbReference type="EMBL" id="WBZB01000063">
    <property type="protein sequence ID" value="KAB3525619.1"/>
    <property type="molecule type" value="Genomic_DNA"/>
</dbReference>
<sequence length="386" mass="44096">MNLLLITVFLTMLLVYGGLTYYIGKKGFVFLTSIGLRLYKIPYWISIWVIAFSFFIARIIDGRVPGQLTNTFSLVGGYWMGILLYLIMIMFLGELLLFLNKKIKFIPKGLINHPRFTTIKGSIVVVLVVMIVIYGRWSATNPVILQYEIQLNKEAGDYKELNVVMLSDLHLGRLVNSNYLEKVIKEINQLEPDLILMPGDIIDDRVDVYAEENMAEIFRKLKPSLGIYASMGNHEYIGGQGELAEEHLKQGGITLLRDETVKIKNSFYLVGREDGAYQRFAGRQRLGVDELLIDVDRELPIIMLDHQPVNIYEAKDAGVDIQLSGHTHRGQLFPLRIFTKRLFEVDWGYKNIEDFHIIVTSGAGTWGPPIRVGHRSEIVQIKILFQ</sequence>
<feature type="domain" description="Calcineurin-like phosphoesterase" evidence="2">
    <location>
        <begin position="162"/>
        <end position="329"/>
    </location>
</feature>
<proteinExistence type="predicted"/>
<dbReference type="Pfam" id="PF00149">
    <property type="entry name" value="Metallophos"/>
    <property type="match status" value="1"/>
</dbReference>
<dbReference type="InterPro" id="IPR004843">
    <property type="entry name" value="Calcineurin-like_PHP"/>
</dbReference>
<dbReference type="SUPFAM" id="SSF56300">
    <property type="entry name" value="Metallo-dependent phosphatases"/>
    <property type="match status" value="1"/>
</dbReference>
<gene>
    <name evidence="3" type="ORF">F8153_15115</name>
</gene>
<organism evidence="3 4">
    <name type="scientific">Alkaliphilus serpentinus</name>
    <dbReference type="NCBI Taxonomy" id="1482731"/>
    <lineage>
        <taxon>Bacteria</taxon>
        <taxon>Bacillati</taxon>
        <taxon>Bacillota</taxon>
        <taxon>Clostridia</taxon>
        <taxon>Peptostreptococcales</taxon>
        <taxon>Natronincolaceae</taxon>
        <taxon>Alkaliphilus</taxon>
    </lineage>
</organism>
<reference evidence="3 4" key="1">
    <citation type="submission" date="2019-10" db="EMBL/GenBank/DDBJ databases">
        <title>Alkaliphilus serpentinus sp. nov. and Alkaliphilus pronyensis sp. nov., two novel anaerobic alkaliphilic species isolated from the serpentinized-hosted hydrothermal field of the Prony Bay (New Caledonia).</title>
        <authorList>
            <person name="Postec A."/>
        </authorList>
    </citation>
    <scope>NUCLEOTIDE SEQUENCE [LARGE SCALE GENOMIC DNA]</scope>
    <source>
        <strain evidence="3 4">LacT</strain>
    </source>
</reference>
<dbReference type="Proteomes" id="UP000465601">
    <property type="component" value="Unassembled WGS sequence"/>
</dbReference>
<dbReference type="InterPro" id="IPR029052">
    <property type="entry name" value="Metallo-depent_PP-like"/>
</dbReference>
<comment type="caution">
    <text evidence="3">The sequence shown here is derived from an EMBL/GenBank/DDBJ whole genome shotgun (WGS) entry which is preliminary data.</text>
</comment>
<keyword evidence="1" id="KW-0472">Membrane</keyword>
<protein>
    <submittedName>
        <fullName evidence="3">Metallophosphoesterase</fullName>
    </submittedName>
</protein>
<keyword evidence="1" id="KW-1133">Transmembrane helix</keyword>
<dbReference type="Gene3D" id="3.60.21.10">
    <property type="match status" value="1"/>
</dbReference>
<feature type="transmembrane region" description="Helical" evidence="1">
    <location>
        <begin position="72"/>
        <end position="99"/>
    </location>
</feature>
<feature type="transmembrane region" description="Helical" evidence="1">
    <location>
        <begin position="41"/>
        <end position="60"/>
    </location>
</feature>
<dbReference type="OrthoDB" id="9780884at2"/>
<dbReference type="PANTHER" id="PTHR31302">
    <property type="entry name" value="TRANSMEMBRANE PROTEIN WITH METALLOPHOSPHOESTERASE DOMAIN-RELATED"/>
    <property type="match status" value="1"/>
</dbReference>
<accession>A0A833HLF6</accession>
<dbReference type="InterPro" id="IPR051158">
    <property type="entry name" value="Metallophosphoesterase_sf"/>
</dbReference>
<evidence type="ECO:0000313" key="4">
    <source>
        <dbReference type="Proteomes" id="UP000465601"/>
    </source>
</evidence>
<dbReference type="RefSeq" id="WP_151867186.1">
    <property type="nucleotide sequence ID" value="NZ_WBZB01000063.1"/>
</dbReference>